<feature type="transmembrane region" description="Helical" evidence="5">
    <location>
        <begin position="140"/>
        <end position="162"/>
    </location>
</feature>
<comment type="caution">
    <text evidence="6">The sequence shown here is derived from an EMBL/GenBank/DDBJ whole genome shotgun (WGS) entry which is preliminary data.</text>
</comment>
<evidence type="ECO:0000313" key="7">
    <source>
        <dbReference type="Proteomes" id="UP000481153"/>
    </source>
</evidence>
<dbReference type="VEuPathDB" id="FungiDB:AeMF1_003688"/>
<keyword evidence="7" id="KW-1185">Reference proteome</keyword>
<feature type="transmembrane region" description="Helical" evidence="5">
    <location>
        <begin position="248"/>
        <end position="268"/>
    </location>
</feature>
<dbReference type="InterPro" id="IPR008521">
    <property type="entry name" value="Mg_trans_NIPA"/>
</dbReference>
<name>A0A6G0WPC9_9STRA</name>
<reference evidence="6 7" key="1">
    <citation type="submission" date="2019-07" db="EMBL/GenBank/DDBJ databases">
        <title>Genomics analysis of Aphanomyces spp. identifies a new class of oomycete effector associated with host adaptation.</title>
        <authorList>
            <person name="Gaulin E."/>
        </authorList>
    </citation>
    <scope>NUCLEOTIDE SEQUENCE [LARGE SCALE GENOMIC DNA]</scope>
    <source>
        <strain evidence="6 7">ATCC 201684</strain>
    </source>
</reference>
<accession>A0A6G0WPC9</accession>
<sequence length="320" mass="35147">MVGLVGWPLGLMLSFLASIIGVLGKIMVKLSYQPKLSPQSTEARFWWGSGMVLVVLVNPVLCITAFKFAPQSLLAPMGGMCIVWNTVFSPYVLSEHLRRQDIVGAAIIFLGCVVVGGVGSHETHDIPIDELASHFTSPLFLVYITAYITLVIGLLRQAYPALLQVWDGYTAYASTYTTTCCRVSLASLAGSISGQMYCMTALLRLMHNEPKVVFSTPLVYFVAVGALTFALSGLYMMNLALKLYDALFVIYIYEATLMLGGAVSGICFFDDMKDLGMWHWVSYGFGILTILIGIFVIAHGERQPRQPYLDDLHGVKQTLL</sequence>
<evidence type="ECO:0000256" key="3">
    <source>
        <dbReference type="ARBA" id="ARBA00022989"/>
    </source>
</evidence>
<evidence type="ECO:0000256" key="1">
    <source>
        <dbReference type="ARBA" id="ARBA00004141"/>
    </source>
</evidence>
<feature type="transmembrane region" description="Helical" evidence="5">
    <location>
        <begin position="6"/>
        <end position="24"/>
    </location>
</feature>
<dbReference type="Proteomes" id="UP000481153">
    <property type="component" value="Unassembled WGS sequence"/>
</dbReference>
<feature type="transmembrane region" description="Helical" evidence="5">
    <location>
        <begin position="280"/>
        <end position="298"/>
    </location>
</feature>
<dbReference type="GO" id="GO:0016020">
    <property type="term" value="C:membrane"/>
    <property type="evidence" value="ECO:0007669"/>
    <property type="project" value="UniProtKB-SubCell"/>
</dbReference>
<dbReference type="AlphaFoldDB" id="A0A6G0WPC9"/>
<dbReference type="GO" id="GO:0015095">
    <property type="term" value="F:magnesium ion transmembrane transporter activity"/>
    <property type="evidence" value="ECO:0007669"/>
    <property type="project" value="InterPro"/>
</dbReference>
<keyword evidence="2 5" id="KW-0812">Transmembrane</keyword>
<evidence type="ECO:0000256" key="5">
    <source>
        <dbReference type="SAM" id="Phobius"/>
    </source>
</evidence>
<keyword evidence="4 5" id="KW-0472">Membrane</keyword>
<proteinExistence type="predicted"/>
<dbReference type="PANTHER" id="PTHR12570">
    <property type="match status" value="1"/>
</dbReference>
<feature type="transmembrane region" description="Helical" evidence="5">
    <location>
        <begin position="102"/>
        <end position="120"/>
    </location>
</feature>
<evidence type="ECO:0000256" key="2">
    <source>
        <dbReference type="ARBA" id="ARBA00022692"/>
    </source>
</evidence>
<dbReference type="Pfam" id="PF05653">
    <property type="entry name" value="Mg_trans_NIPA"/>
    <property type="match status" value="1"/>
</dbReference>
<dbReference type="EMBL" id="VJMJ01000167">
    <property type="protein sequence ID" value="KAF0729207.1"/>
    <property type="molecule type" value="Genomic_DNA"/>
</dbReference>
<feature type="transmembrane region" description="Helical" evidence="5">
    <location>
        <begin position="218"/>
        <end position="236"/>
    </location>
</feature>
<keyword evidence="3 5" id="KW-1133">Transmembrane helix</keyword>
<dbReference type="OrthoDB" id="165382at2759"/>
<gene>
    <name evidence="6" type="ORF">Ae201684_013184</name>
</gene>
<dbReference type="Gene3D" id="1.10.3730.20">
    <property type="match status" value="1"/>
</dbReference>
<feature type="transmembrane region" description="Helical" evidence="5">
    <location>
        <begin position="45"/>
        <end position="66"/>
    </location>
</feature>
<dbReference type="SUPFAM" id="SSF103481">
    <property type="entry name" value="Multidrug resistance efflux transporter EmrE"/>
    <property type="match status" value="1"/>
</dbReference>
<dbReference type="PANTHER" id="PTHR12570:SF9">
    <property type="entry name" value="MAGNESIUM TRANSPORTER NIPA8-RELATED"/>
    <property type="match status" value="1"/>
</dbReference>
<comment type="subcellular location">
    <subcellularLocation>
        <location evidence="1">Membrane</location>
        <topology evidence="1">Multi-pass membrane protein</topology>
    </subcellularLocation>
</comment>
<feature type="transmembrane region" description="Helical" evidence="5">
    <location>
        <begin position="183"/>
        <end position="206"/>
    </location>
</feature>
<feature type="transmembrane region" description="Helical" evidence="5">
    <location>
        <begin position="72"/>
        <end position="93"/>
    </location>
</feature>
<protein>
    <submittedName>
        <fullName evidence="6">Uncharacterized protein</fullName>
    </submittedName>
</protein>
<organism evidence="6 7">
    <name type="scientific">Aphanomyces euteiches</name>
    <dbReference type="NCBI Taxonomy" id="100861"/>
    <lineage>
        <taxon>Eukaryota</taxon>
        <taxon>Sar</taxon>
        <taxon>Stramenopiles</taxon>
        <taxon>Oomycota</taxon>
        <taxon>Saprolegniomycetes</taxon>
        <taxon>Saprolegniales</taxon>
        <taxon>Verrucalvaceae</taxon>
        <taxon>Aphanomyces</taxon>
    </lineage>
</organism>
<evidence type="ECO:0000313" key="6">
    <source>
        <dbReference type="EMBL" id="KAF0729207.1"/>
    </source>
</evidence>
<dbReference type="InterPro" id="IPR037185">
    <property type="entry name" value="EmrE-like"/>
</dbReference>
<evidence type="ECO:0000256" key="4">
    <source>
        <dbReference type="ARBA" id="ARBA00023136"/>
    </source>
</evidence>